<dbReference type="Gene3D" id="3.30.420.10">
    <property type="entry name" value="Ribonuclease H-like superfamily/Ribonuclease H"/>
    <property type="match status" value="1"/>
</dbReference>
<dbReference type="InterPro" id="IPR036397">
    <property type="entry name" value="RNaseH_sf"/>
</dbReference>
<evidence type="ECO:0000313" key="2">
    <source>
        <dbReference type="Proteomes" id="UP000276133"/>
    </source>
</evidence>
<organism evidence="1 2">
    <name type="scientific">Brachionus plicatilis</name>
    <name type="common">Marine rotifer</name>
    <name type="synonym">Brachionus muelleri</name>
    <dbReference type="NCBI Taxonomy" id="10195"/>
    <lineage>
        <taxon>Eukaryota</taxon>
        <taxon>Metazoa</taxon>
        <taxon>Spiralia</taxon>
        <taxon>Gnathifera</taxon>
        <taxon>Rotifera</taxon>
        <taxon>Eurotatoria</taxon>
        <taxon>Monogononta</taxon>
        <taxon>Pseudotrocha</taxon>
        <taxon>Ploima</taxon>
        <taxon>Brachionidae</taxon>
        <taxon>Brachionus</taxon>
    </lineage>
</organism>
<comment type="caution">
    <text evidence="1">The sequence shown here is derived from an EMBL/GenBank/DDBJ whole genome shotgun (WGS) entry which is preliminary data.</text>
</comment>
<dbReference type="AlphaFoldDB" id="A0A3M7Q1W3"/>
<name>A0A3M7Q1W3_BRAPC</name>
<reference evidence="1 2" key="1">
    <citation type="journal article" date="2018" name="Sci. Rep.">
        <title>Genomic signatures of local adaptation to the degree of environmental predictability in rotifers.</title>
        <authorList>
            <person name="Franch-Gras L."/>
            <person name="Hahn C."/>
            <person name="Garcia-Roger E.M."/>
            <person name="Carmona M.J."/>
            <person name="Serra M."/>
            <person name="Gomez A."/>
        </authorList>
    </citation>
    <scope>NUCLEOTIDE SEQUENCE [LARGE SCALE GENOMIC DNA]</scope>
    <source>
        <strain evidence="1">HYR1</strain>
    </source>
</reference>
<accession>A0A3M7Q1W3</accession>
<proteinExistence type="predicted"/>
<keyword evidence="2" id="KW-1185">Reference proteome</keyword>
<evidence type="ECO:0000313" key="1">
    <source>
        <dbReference type="EMBL" id="RNA05410.1"/>
    </source>
</evidence>
<sequence>MKPDLANLKKNSGLGLFLGLLNNSANEPKARPIEDFFGYLKAKVYKGDCKAKNLNQLENKIPTCLSNMDSKVVQDHAKTLRSRLDIIGRHGVQFLN</sequence>
<dbReference type="EMBL" id="REGN01007731">
    <property type="protein sequence ID" value="RNA05410.1"/>
    <property type="molecule type" value="Genomic_DNA"/>
</dbReference>
<protein>
    <submittedName>
        <fullName evidence="1">Uncharacterized protein</fullName>
    </submittedName>
</protein>
<dbReference type="OrthoDB" id="10025891at2759"/>
<dbReference type="Proteomes" id="UP000276133">
    <property type="component" value="Unassembled WGS sequence"/>
</dbReference>
<dbReference type="GO" id="GO:0003676">
    <property type="term" value="F:nucleic acid binding"/>
    <property type="evidence" value="ECO:0007669"/>
    <property type="project" value="InterPro"/>
</dbReference>
<gene>
    <name evidence="1" type="ORF">BpHYR1_043728</name>
</gene>